<dbReference type="RefSeq" id="WP_326623098.1">
    <property type="nucleotide sequence ID" value="NZ_CP109106.1"/>
</dbReference>
<dbReference type="SMART" id="SM00471">
    <property type="entry name" value="HDc"/>
    <property type="match status" value="1"/>
</dbReference>
<dbReference type="Gene3D" id="1.10.3210.50">
    <property type="match status" value="1"/>
</dbReference>
<keyword evidence="4" id="KW-1185">Reference proteome</keyword>
<dbReference type="PANTHER" id="PTHR33594:SF1">
    <property type="entry name" value="HD_PDEASE DOMAIN-CONTAINING PROTEIN"/>
    <property type="match status" value="1"/>
</dbReference>
<dbReference type="SUPFAM" id="SSF109604">
    <property type="entry name" value="HD-domain/PDEase-like"/>
    <property type="match status" value="1"/>
</dbReference>
<name>A0ABZ1FTM4_9ACTN</name>
<evidence type="ECO:0000256" key="1">
    <source>
        <dbReference type="SAM" id="MobiDB-lite"/>
    </source>
</evidence>
<evidence type="ECO:0000259" key="2">
    <source>
        <dbReference type="SMART" id="SM00471"/>
    </source>
</evidence>
<proteinExistence type="predicted"/>
<gene>
    <name evidence="3" type="ORF">OG863_39225</name>
</gene>
<dbReference type="EMBL" id="CP109106">
    <property type="protein sequence ID" value="WSB73496.1"/>
    <property type="molecule type" value="Genomic_DNA"/>
</dbReference>
<feature type="domain" description="HD/PDEase" evidence="2">
    <location>
        <begin position="20"/>
        <end position="142"/>
    </location>
</feature>
<protein>
    <recommendedName>
        <fullName evidence="2">HD/PDEase domain-containing protein</fullName>
    </recommendedName>
</protein>
<dbReference type="PANTHER" id="PTHR33594">
    <property type="entry name" value="SUPERFAMILY HYDROLASE, PUTATIVE (AFU_ORTHOLOGUE AFUA_1G03035)-RELATED"/>
    <property type="match status" value="1"/>
</dbReference>
<evidence type="ECO:0000313" key="3">
    <source>
        <dbReference type="EMBL" id="WSB73496.1"/>
    </source>
</evidence>
<dbReference type="Proteomes" id="UP001344251">
    <property type="component" value="Chromosome"/>
</dbReference>
<evidence type="ECO:0000313" key="4">
    <source>
        <dbReference type="Proteomes" id="UP001344251"/>
    </source>
</evidence>
<sequence length="376" mass="41348">MTSILDRIRDRVRADFTDADPAHDIHHLDRVAALAGDIAARQGGDPLTAQVAAYVHDYHRVEEAKQGRRPIRPEEARAAVLDVLVRCGVPEETHGTVLHAVELTGRYRFGGDDLDNQSVIAAAVHDADNLDAMGAIGIGRAFAFGGLLGEPLWSPGTRLKERYAEGETSSVLAHLYEKLVRLEKDMLTEPARRLAAERAQLLHGFAAEFRMEWGNEDDSCGTVCPDGTRVHWDPRTRFLSVTTPENERHDGQDEGRHDGPNDGVTRITFRGRVGLSLDERGRPVGVDLLEVPAALAHCIPHATRRRPWTADETAGSAWSLDPEANVVWISLTENSVHRRLAAVGDIEAQLRDDVPAALRLHLTGQPVDPDHDEVLS</sequence>
<reference evidence="3 4" key="1">
    <citation type="submission" date="2022-10" db="EMBL/GenBank/DDBJ databases">
        <title>The complete genomes of actinobacterial strains from the NBC collection.</title>
        <authorList>
            <person name="Joergensen T.S."/>
            <person name="Alvarez Arevalo M."/>
            <person name="Sterndorff E.B."/>
            <person name="Faurdal D."/>
            <person name="Vuksanovic O."/>
            <person name="Mourched A.-S."/>
            <person name="Charusanti P."/>
            <person name="Shaw S."/>
            <person name="Blin K."/>
            <person name="Weber T."/>
        </authorList>
    </citation>
    <scope>NUCLEOTIDE SEQUENCE [LARGE SCALE GENOMIC DNA]</scope>
    <source>
        <strain evidence="3 4">NBC 01774</strain>
    </source>
</reference>
<feature type="compositionally biased region" description="Basic and acidic residues" evidence="1">
    <location>
        <begin position="245"/>
        <end position="260"/>
    </location>
</feature>
<feature type="region of interest" description="Disordered" evidence="1">
    <location>
        <begin position="242"/>
        <end position="264"/>
    </location>
</feature>
<dbReference type="CDD" id="cd00077">
    <property type="entry name" value="HDc"/>
    <property type="match status" value="1"/>
</dbReference>
<accession>A0ABZ1FTM4</accession>
<dbReference type="InterPro" id="IPR003607">
    <property type="entry name" value="HD/PDEase_dom"/>
</dbReference>
<organism evidence="3 4">
    <name type="scientific">Streptomyces decoyicus</name>
    <dbReference type="NCBI Taxonomy" id="249567"/>
    <lineage>
        <taxon>Bacteria</taxon>
        <taxon>Bacillati</taxon>
        <taxon>Actinomycetota</taxon>
        <taxon>Actinomycetes</taxon>
        <taxon>Kitasatosporales</taxon>
        <taxon>Streptomycetaceae</taxon>
        <taxon>Streptomyces</taxon>
    </lineage>
</organism>